<evidence type="ECO:0008006" key="4">
    <source>
        <dbReference type="Google" id="ProtNLM"/>
    </source>
</evidence>
<evidence type="ECO:0000256" key="1">
    <source>
        <dbReference type="SAM" id="Phobius"/>
    </source>
</evidence>
<protein>
    <recommendedName>
        <fullName evidence="4">Holin</fullName>
    </recommendedName>
</protein>
<keyword evidence="3" id="KW-1185">Reference proteome</keyword>
<proteinExistence type="predicted"/>
<feature type="transmembrane region" description="Helical" evidence="1">
    <location>
        <begin position="6"/>
        <end position="25"/>
    </location>
</feature>
<sequence length="88" mass="9654">MEQLIGMEFSAYVALAVVLFAIRQATGIHNRYIPITAIILGNAFAVFETGTFSFDVMMKGIQYALYGIGTVASIKYALTKAEQPDDKK</sequence>
<keyword evidence="1" id="KW-0472">Membrane</keyword>
<dbReference type="RefSeq" id="WP_204205052.1">
    <property type="nucleotide sequence ID" value="NZ_JAFELM010000043.1"/>
</dbReference>
<evidence type="ECO:0000313" key="3">
    <source>
        <dbReference type="Proteomes" id="UP001518925"/>
    </source>
</evidence>
<dbReference type="EMBL" id="JAFELM010000043">
    <property type="protein sequence ID" value="MBM6619579.1"/>
    <property type="molecule type" value="Genomic_DNA"/>
</dbReference>
<comment type="caution">
    <text evidence="2">The sequence shown here is derived from an EMBL/GenBank/DDBJ whole genome shotgun (WGS) entry which is preliminary data.</text>
</comment>
<feature type="transmembrane region" description="Helical" evidence="1">
    <location>
        <begin position="60"/>
        <end position="78"/>
    </location>
</feature>
<feature type="transmembrane region" description="Helical" evidence="1">
    <location>
        <begin position="32"/>
        <end position="54"/>
    </location>
</feature>
<evidence type="ECO:0000313" key="2">
    <source>
        <dbReference type="EMBL" id="MBM6619579.1"/>
    </source>
</evidence>
<reference evidence="2 3" key="1">
    <citation type="submission" date="2021-02" db="EMBL/GenBank/DDBJ databases">
        <title>Bacillus sp. RD4P76, an endophyte from a halophyte.</title>
        <authorList>
            <person name="Sun J.-Q."/>
        </authorList>
    </citation>
    <scope>NUCLEOTIDE SEQUENCE [LARGE SCALE GENOMIC DNA]</scope>
    <source>
        <strain evidence="2 3">RD4P76</strain>
    </source>
</reference>
<organism evidence="2 3">
    <name type="scientific">Bacillus suaedaesalsae</name>
    <dbReference type="NCBI Taxonomy" id="2810349"/>
    <lineage>
        <taxon>Bacteria</taxon>
        <taxon>Bacillati</taxon>
        <taxon>Bacillota</taxon>
        <taxon>Bacilli</taxon>
        <taxon>Bacillales</taxon>
        <taxon>Bacillaceae</taxon>
        <taxon>Bacillus</taxon>
    </lineage>
</organism>
<accession>A0ABS2DM55</accession>
<keyword evidence="1" id="KW-0812">Transmembrane</keyword>
<dbReference type="Proteomes" id="UP001518925">
    <property type="component" value="Unassembled WGS sequence"/>
</dbReference>
<name>A0ABS2DM55_9BACI</name>
<keyword evidence="1" id="KW-1133">Transmembrane helix</keyword>
<gene>
    <name evidence="2" type="ORF">JR050_18105</name>
</gene>